<dbReference type="EMBL" id="QQWO01000020">
    <property type="protein sequence ID" value="RSU99956.1"/>
    <property type="molecule type" value="Genomic_DNA"/>
</dbReference>
<evidence type="ECO:0000313" key="11">
    <source>
        <dbReference type="Proteomes" id="UP000286681"/>
    </source>
</evidence>
<dbReference type="PANTHER" id="PTHR12318">
    <property type="entry name" value="TESTOSTERONE-REGULATED PROTEIN RP2"/>
    <property type="match status" value="1"/>
</dbReference>
<dbReference type="OrthoDB" id="7183442at2"/>
<comment type="cofactor">
    <cofactor evidence="1">
        <name>Mn(2+)</name>
        <dbReference type="ChEBI" id="CHEBI:29035"/>
    </cofactor>
</comment>
<dbReference type="InterPro" id="IPR015797">
    <property type="entry name" value="NUDIX_hydrolase-like_dom_sf"/>
</dbReference>
<evidence type="ECO:0000256" key="4">
    <source>
        <dbReference type="ARBA" id="ARBA00022801"/>
    </source>
</evidence>
<dbReference type="Proteomes" id="UP000286681">
    <property type="component" value="Unassembled WGS sequence"/>
</dbReference>
<dbReference type="InterPro" id="IPR039121">
    <property type="entry name" value="NUDT19"/>
</dbReference>
<dbReference type="STRING" id="93064.BRX40_09465"/>
<protein>
    <submittedName>
        <fullName evidence="9">NUDIX domain-containing protein</fullName>
    </submittedName>
    <submittedName>
        <fullName evidence="8">NUDIX hydrolase</fullName>
    </submittedName>
</protein>
<dbReference type="GO" id="GO:0046872">
    <property type="term" value="F:metal ion binding"/>
    <property type="evidence" value="ECO:0007669"/>
    <property type="project" value="UniProtKB-KW"/>
</dbReference>
<sequence length="250" mass="26723">MMGTPSQPIPAATLVVMRERESGAPELLIVERSAAMRFAGGALVFPGGRVDPGDVALAALHDGDGEELAARIAAIRETIEEAGLAIGVSGLADNEAARTALYGGAPVGEVLAGLDLDLDALVPFARWLPPGDVSHKVFDTRFYLARLPEGAWNVASVDGNENVRLFWATAREVLDMADRGEARIIYPTRRNLERLAQFGSFAEAVADARAHRIEAITPWIETRDGEERLCIPEGLGYPVTSQPVKAASRA</sequence>
<evidence type="ECO:0000259" key="7">
    <source>
        <dbReference type="PROSITE" id="PS51462"/>
    </source>
</evidence>
<evidence type="ECO:0000256" key="6">
    <source>
        <dbReference type="ARBA" id="ARBA00023211"/>
    </source>
</evidence>
<reference evidence="9 11" key="3">
    <citation type="submission" date="2018-07" db="EMBL/GenBank/DDBJ databases">
        <title>Genomic and Epidemiologic Investigation of an Indolent Hospital Outbreak.</title>
        <authorList>
            <person name="Johnson R.C."/>
            <person name="Deming C."/>
            <person name="Conlan S."/>
            <person name="Zellmer C.J."/>
            <person name="Michelin A.V."/>
            <person name="Lee-Lin S."/>
            <person name="Thomas P.J."/>
            <person name="Park M."/>
            <person name="Weingarten R.A."/>
            <person name="Less J."/>
            <person name="Dekker J.P."/>
            <person name="Frank K.M."/>
            <person name="Musser K.A."/>
            <person name="Mcquiston J.R."/>
            <person name="Henderson D.K."/>
            <person name="Lau A.F."/>
            <person name="Palmore T.N."/>
            <person name="Segre J.A."/>
        </authorList>
    </citation>
    <scope>NUCLEOTIDE SEQUENCE [LARGE SCALE GENOMIC DNA]</scope>
    <source>
        <strain evidence="9 11">SK-NIH.Env10_0317</strain>
    </source>
</reference>
<keyword evidence="5" id="KW-0460">Magnesium</keyword>
<dbReference type="InterPro" id="IPR000086">
    <property type="entry name" value="NUDIX_hydrolase_dom"/>
</dbReference>
<reference evidence="8" key="1">
    <citation type="submission" date="2016-12" db="EMBL/GenBank/DDBJ databases">
        <title>Whole genome sequencing of Sphingomonas koreensis.</title>
        <authorList>
            <person name="Conlan S."/>
            <person name="Thomas P.J."/>
            <person name="Mullikin J."/>
            <person name="Palmore T.N."/>
            <person name="Frank K.M."/>
            <person name="Segre J.A."/>
        </authorList>
    </citation>
    <scope>NUCLEOTIDE SEQUENCE</scope>
    <source>
        <strain evidence="8">ABOJV</strain>
    </source>
</reference>
<name>A0A1L6J9Q6_9SPHN</name>
<keyword evidence="6" id="KW-0464">Manganese</keyword>
<dbReference type="KEGG" id="skr:BRX40_09465"/>
<accession>A0A1L6J9Q6</accession>
<organism evidence="8 10">
    <name type="scientific">Sphingomonas koreensis</name>
    <dbReference type="NCBI Taxonomy" id="93064"/>
    <lineage>
        <taxon>Bacteria</taxon>
        <taxon>Pseudomonadati</taxon>
        <taxon>Pseudomonadota</taxon>
        <taxon>Alphaproteobacteria</taxon>
        <taxon>Sphingomonadales</taxon>
        <taxon>Sphingomonadaceae</taxon>
        <taxon>Sphingomonas</taxon>
    </lineage>
</organism>
<evidence type="ECO:0000313" key="9">
    <source>
        <dbReference type="EMBL" id="RSU99956.1"/>
    </source>
</evidence>
<gene>
    <name evidence="8" type="ORF">BRX40_09465</name>
    <name evidence="9" type="ORF">CA257_18775</name>
</gene>
<dbReference type="GO" id="GO:0016818">
    <property type="term" value="F:hydrolase activity, acting on acid anhydrides, in phosphorus-containing anhydrides"/>
    <property type="evidence" value="ECO:0007669"/>
    <property type="project" value="InterPro"/>
</dbReference>
<keyword evidence="10" id="KW-1185">Reference proteome</keyword>
<dbReference type="CDD" id="cd18870">
    <property type="entry name" value="NUDIX_AcylCoAdiphos_Nudt19"/>
    <property type="match status" value="1"/>
</dbReference>
<dbReference type="SUPFAM" id="SSF55811">
    <property type="entry name" value="Nudix"/>
    <property type="match status" value="1"/>
</dbReference>
<feature type="domain" description="Nudix hydrolase" evidence="7">
    <location>
        <begin position="7"/>
        <end position="191"/>
    </location>
</feature>
<evidence type="ECO:0000313" key="8">
    <source>
        <dbReference type="EMBL" id="APR52624.1"/>
    </source>
</evidence>
<proteinExistence type="predicted"/>
<dbReference type="Gene3D" id="3.90.79.10">
    <property type="entry name" value="Nucleoside Triphosphate Pyrophosphohydrolase"/>
    <property type="match status" value="1"/>
</dbReference>
<dbReference type="EMBL" id="CP018820">
    <property type="protein sequence ID" value="APR52624.1"/>
    <property type="molecule type" value="Genomic_DNA"/>
</dbReference>
<comment type="cofactor">
    <cofactor evidence="2">
        <name>Mg(2+)</name>
        <dbReference type="ChEBI" id="CHEBI:18420"/>
    </cofactor>
</comment>
<evidence type="ECO:0000256" key="3">
    <source>
        <dbReference type="ARBA" id="ARBA00022723"/>
    </source>
</evidence>
<keyword evidence="3" id="KW-0479">Metal-binding</keyword>
<evidence type="ECO:0000256" key="2">
    <source>
        <dbReference type="ARBA" id="ARBA00001946"/>
    </source>
</evidence>
<evidence type="ECO:0000313" key="10">
    <source>
        <dbReference type="Proteomes" id="UP000185161"/>
    </source>
</evidence>
<dbReference type="PROSITE" id="PS51462">
    <property type="entry name" value="NUDIX"/>
    <property type="match status" value="1"/>
</dbReference>
<dbReference type="AlphaFoldDB" id="A0A1L6J9Q6"/>
<reference evidence="10" key="2">
    <citation type="submission" date="2016-12" db="EMBL/GenBank/DDBJ databases">
        <title>Whole genome sequencing of Sphingomonas sp. ABOJV.</title>
        <authorList>
            <person name="Conlan S."/>
            <person name="Thomas P.J."/>
            <person name="Mullikin J."/>
            <person name="Palmore T.N."/>
            <person name="Frank K.M."/>
            <person name="Segre J.A."/>
        </authorList>
    </citation>
    <scope>NUCLEOTIDE SEQUENCE [LARGE SCALE GENOMIC DNA]</scope>
    <source>
        <strain evidence="10">ABOJV</strain>
    </source>
</reference>
<dbReference type="PANTHER" id="PTHR12318:SF0">
    <property type="entry name" value="ACYL-COENZYME A DIPHOSPHATASE NUDT19"/>
    <property type="match status" value="1"/>
</dbReference>
<dbReference type="Proteomes" id="UP000185161">
    <property type="component" value="Chromosome"/>
</dbReference>
<keyword evidence="4 8" id="KW-0378">Hydrolase</keyword>
<evidence type="ECO:0000256" key="1">
    <source>
        <dbReference type="ARBA" id="ARBA00001936"/>
    </source>
</evidence>
<evidence type="ECO:0000256" key="5">
    <source>
        <dbReference type="ARBA" id="ARBA00022842"/>
    </source>
</evidence>